<dbReference type="HOGENOM" id="CLU_1365709_0_0_12"/>
<dbReference type="KEGG" id="scd:Spica_1590"/>
<dbReference type="EMBL" id="CP002868">
    <property type="protein sequence ID" value="AEJ19733.1"/>
    <property type="molecule type" value="Genomic_DNA"/>
</dbReference>
<feature type="transmembrane region" description="Helical" evidence="1">
    <location>
        <begin position="110"/>
        <end position="126"/>
    </location>
</feature>
<organism evidence="3 4">
    <name type="scientific">Gracilinema caldarium (strain ATCC 51460 / DSM 7334 / H1)</name>
    <name type="common">Treponema caldarium</name>
    <dbReference type="NCBI Taxonomy" id="744872"/>
    <lineage>
        <taxon>Bacteria</taxon>
        <taxon>Pseudomonadati</taxon>
        <taxon>Spirochaetota</taxon>
        <taxon>Spirochaetia</taxon>
        <taxon>Spirochaetales</taxon>
        <taxon>Breznakiellaceae</taxon>
        <taxon>Gracilinema</taxon>
    </lineage>
</organism>
<feature type="domain" description="CAAX prenyl protease 2/Lysostaphin resistance protein A-like" evidence="2">
    <location>
        <begin position="79"/>
        <end position="169"/>
    </location>
</feature>
<gene>
    <name evidence="3" type="ordered locus">Spica_1590</name>
</gene>
<accession>F8F0M6</accession>
<dbReference type="Proteomes" id="UP000000503">
    <property type="component" value="Chromosome"/>
</dbReference>
<dbReference type="eggNOG" id="COG1266">
    <property type="taxonomic scope" value="Bacteria"/>
</dbReference>
<dbReference type="AlphaFoldDB" id="F8F0M6"/>
<evidence type="ECO:0000256" key="1">
    <source>
        <dbReference type="SAM" id="Phobius"/>
    </source>
</evidence>
<feature type="transmembrane region" description="Helical" evidence="1">
    <location>
        <begin position="132"/>
        <end position="150"/>
    </location>
</feature>
<dbReference type="GO" id="GO:0004175">
    <property type="term" value="F:endopeptidase activity"/>
    <property type="evidence" value="ECO:0007669"/>
    <property type="project" value="UniProtKB-ARBA"/>
</dbReference>
<protein>
    <submittedName>
        <fullName evidence="3">Abortive infection protein</fullName>
    </submittedName>
</protein>
<dbReference type="Pfam" id="PF02517">
    <property type="entry name" value="Rce1-like"/>
    <property type="match status" value="1"/>
</dbReference>
<keyword evidence="1" id="KW-1133">Transmembrane helix</keyword>
<dbReference type="STRING" id="744872.Spica_1590"/>
<name>F8F0M6_GRAC1</name>
<evidence type="ECO:0000313" key="4">
    <source>
        <dbReference type="Proteomes" id="UP000000503"/>
    </source>
</evidence>
<reference evidence="4" key="1">
    <citation type="journal article" date="2013" name="Stand. Genomic Sci.">
        <title>Genome sequence of the thermophilic fresh-water bacterium Spirochaeta caldaria type strain (H1(T)), reclassification of Spirochaeta caldaria, Spirochaeta stenostrepta, and Spirochaeta zuelzerae in the genus Treponema as Treponema caldaria comb. nov., Treponema stenostrepta comb. nov., and Treponema zuelzerae comb. nov., and emendation of the genus Treponema.</title>
        <authorList>
            <person name="Abt B."/>
            <person name="Goker M."/>
            <person name="Scheuner C."/>
            <person name="Han C."/>
            <person name="Lu M."/>
            <person name="Misra M."/>
            <person name="Lapidus A."/>
            <person name="Nolan M."/>
            <person name="Lucas S."/>
            <person name="Hammon N."/>
            <person name="Deshpande S."/>
            <person name="Cheng J.F."/>
            <person name="Tapia R."/>
            <person name="Goodwin L.A."/>
            <person name="Pitluck S."/>
            <person name="Liolios K."/>
            <person name="Pagani I."/>
            <person name="Ivanova N."/>
            <person name="Mavromatis K."/>
            <person name="Mikhailova N."/>
            <person name="Huntemann M."/>
            <person name="Pati A."/>
            <person name="Chen A."/>
            <person name="Palaniappan K."/>
            <person name="Land M."/>
            <person name="Hauser L."/>
            <person name="Jeffries C.D."/>
            <person name="Rohde M."/>
            <person name="Spring S."/>
            <person name="Gronow S."/>
            <person name="Detter J.C."/>
            <person name="Bristow J."/>
            <person name="Eisen J.A."/>
            <person name="Markowitz V."/>
            <person name="Hugenholtz P."/>
            <person name="Kyrpides N.C."/>
            <person name="Woyke T."/>
            <person name="Klenk H.P."/>
        </authorList>
    </citation>
    <scope>NUCLEOTIDE SEQUENCE</scope>
    <source>
        <strain evidence="4">ATCC 51460 / DSM 7334 / H1</strain>
    </source>
</reference>
<feature type="transmembrane region" description="Helical" evidence="1">
    <location>
        <begin position="79"/>
        <end position="98"/>
    </location>
</feature>
<dbReference type="GO" id="GO:0080120">
    <property type="term" value="P:CAAX-box protein maturation"/>
    <property type="evidence" value="ECO:0007669"/>
    <property type="project" value="UniProtKB-ARBA"/>
</dbReference>
<keyword evidence="1" id="KW-0472">Membrane</keyword>
<feature type="transmembrane region" description="Helical" evidence="1">
    <location>
        <begin position="38"/>
        <end position="59"/>
    </location>
</feature>
<feature type="transmembrane region" description="Helical" evidence="1">
    <location>
        <begin position="6"/>
        <end position="26"/>
    </location>
</feature>
<keyword evidence="1" id="KW-0812">Transmembrane</keyword>
<dbReference type="InterPro" id="IPR003675">
    <property type="entry name" value="Rce1/LyrA-like_dom"/>
</dbReference>
<evidence type="ECO:0000259" key="2">
    <source>
        <dbReference type="Pfam" id="PF02517"/>
    </source>
</evidence>
<proteinExistence type="predicted"/>
<keyword evidence="4" id="KW-1185">Reference proteome</keyword>
<evidence type="ECO:0000313" key="3">
    <source>
        <dbReference type="EMBL" id="AEJ19733.1"/>
    </source>
</evidence>
<sequence length="175" mass="19716">MSRIFFYDLPVIALLCFILWRENISILTSKLAIQGRTFFWSLINFMLILTSALGISLVAQYLLPAYRPPLIQAPQTLDAWLIMLTGSFATAYLEEVFFRLYLLHRFDTSGIPLITGNLLSILLFSLCHLYEGPLGALNAAIASIFFTVIYRKTSSVHSPAWAHGLYNVLAFSFGI</sequence>